<dbReference type="EMBL" id="JARZFX010000014">
    <property type="protein sequence ID" value="MEC5425429.1"/>
    <property type="molecule type" value="Genomic_DNA"/>
</dbReference>
<name>A0ABU6KJC5_9BACI</name>
<dbReference type="RefSeq" id="WP_327608973.1">
    <property type="nucleotide sequence ID" value="NZ_JARZFX010000014.1"/>
</dbReference>
<accession>A0ABU6KJC5</accession>
<protein>
    <submittedName>
        <fullName evidence="1">Uncharacterized protein</fullName>
    </submittedName>
</protein>
<reference evidence="1 2" key="1">
    <citation type="journal article" date="2024" name="Int. J. Syst. Evol. Microbiol.">
        <title>Virgibacillus tibetensis sp. nov., isolated from salt lake on the Tibetan Plateau of China.</title>
        <authorList>
            <person name="Phurbu D."/>
            <person name="Liu Z.-X."/>
            <person name="Wang R."/>
            <person name="Zheng Y.-Y."/>
            <person name="Liu H.-C."/>
            <person name="Zhou Y.-G."/>
            <person name="Yu Y.-J."/>
            <person name="Li A.-H."/>
        </authorList>
    </citation>
    <scope>NUCLEOTIDE SEQUENCE [LARGE SCALE GENOMIC DNA]</scope>
    <source>
        <strain evidence="1 2">C22-A2</strain>
    </source>
</reference>
<gene>
    <name evidence="1" type="ORF">QGM71_18265</name>
</gene>
<organism evidence="1 2">
    <name type="scientific">Virgibacillus tibetensis</name>
    <dbReference type="NCBI Taxonomy" id="3042313"/>
    <lineage>
        <taxon>Bacteria</taxon>
        <taxon>Bacillati</taxon>
        <taxon>Bacillota</taxon>
        <taxon>Bacilli</taxon>
        <taxon>Bacillales</taxon>
        <taxon>Bacillaceae</taxon>
        <taxon>Virgibacillus</taxon>
    </lineage>
</organism>
<proteinExistence type="predicted"/>
<evidence type="ECO:0000313" key="2">
    <source>
        <dbReference type="Proteomes" id="UP001335737"/>
    </source>
</evidence>
<sequence length="206" mass="23790">MCFTIIKNRKKEIIDFTRNNEIEGSITFLYKNNKKTVNCFVNGYCLTTKSAMSHHNLPEHKEVYIPILPLRNLILLEKKLYINPNQVDLAFSKDWLFMRMGLSLKMLDSCLNYLENRYSGRQKLNALQLTRNDVALFLTEYTTIDIESNMEDIDLTTLQKLHQKLSDAKQYLLGLCGASGFINDGIIEMNYISRLIQDIYGGVTDG</sequence>
<evidence type="ECO:0000313" key="1">
    <source>
        <dbReference type="EMBL" id="MEC5425429.1"/>
    </source>
</evidence>
<keyword evidence="2" id="KW-1185">Reference proteome</keyword>
<comment type="caution">
    <text evidence="1">The sequence shown here is derived from an EMBL/GenBank/DDBJ whole genome shotgun (WGS) entry which is preliminary data.</text>
</comment>
<dbReference type="Proteomes" id="UP001335737">
    <property type="component" value="Unassembled WGS sequence"/>
</dbReference>